<accession>A0AAP0G6T1</accession>
<sequence>MTYDAGIRTCMWSIWDQNSHAGEQLAAEKFGCSATTSIKYNVTAFVSIEQSNHC</sequence>
<gene>
    <name evidence="1" type="ORF">KSP39_PZI010539</name>
</gene>
<comment type="caution">
    <text evidence="1">The sequence shown here is derived from an EMBL/GenBank/DDBJ whole genome shotgun (WGS) entry which is preliminary data.</text>
</comment>
<proteinExistence type="predicted"/>
<keyword evidence="2" id="KW-1185">Reference proteome</keyword>
<dbReference type="AlphaFoldDB" id="A0AAP0G6T1"/>
<dbReference type="Proteomes" id="UP001418222">
    <property type="component" value="Unassembled WGS sequence"/>
</dbReference>
<reference evidence="1 2" key="1">
    <citation type="journal article" date="2022" name="Nat. Plants">
        <title>Genomes of leafy and leafless Platanthera orchids illuminate the evolution of mycoheterotrophy.</title>
        <authorList>
            <person name="Li M.H."/>
            <person name="Liu K.W."/>
            <person name="Li Z."/>
            <person name="Lu H.C."/>
            <person name="Ye Q.L."/>
            <person name="Zhang D."/>
            <person name="Wang J.Y."/>
            <person name="Li Y.F."/>
            <person name="Zhong Z.M."/>
            <person name="Liu X."/>
            <person name="Yu X."/>
            <person name="Liu D.K."/>
            <person name="Tu X.D."/>
            <person name="Liu B."/>
            <person name="Hao Y."/>
            <person name="Liao X.Y."/>
            <person name="Jiang Y.T."/>
            <person name="Sun W.H."/>
            <person name="Chen J."/>
            <person name="Chen Y.Q."/>
            <person name="Ai Y."/>
            <person name="Zhai J.W."/>
            <person name="Wu S.S."/>
            <person name="Zhou Z."/>
            <person name="Hsiao Y.Y."/>
            <person name="Wu W.L."/>
            <person name="Chen Y.Y."/>
            <person name="Lin Y.F."/>
            <person name="Hsu J.L."/>
            <person name="Li C.Y."/>
            <person name="Wang Z.W."/>
            <person name="Zhao X."/>
            <person name="Zhong W.Y."/>
            <person name="Ma X.K."/>
            <person name="Ma L."/>
            <person name="Huang J."/>
            <person name="Chen G.Z."/>
            <person name="Huang M.Z."/>
            <person name="Huang L."/>
            <person name="Peng D.H."/>
            <person name="Luo Y.B."/>
            <person name="Zou S.Q."/>
            <person name="Chen S.P."/>
            <person name="Lan S."/>
            <person name="Tsai W.C."/>
            <person name="Van de Peer Y."/>
            <person name="Liu Z.J."/>
        </authorList>
    </citation>
    <scope>NUCLEOTIDE SEQUENCE [LARGE SCALE GENOMIC DNA]</scope>
    <source>
        <strain evidence="1">Lor287</strain>
    </source>
</reference>
<name>A0AAP0G6T1_9ASPA</name>
<evidence type="ECO:0000313" key="2">
    <source>
        <dbReference type="Proteomes" id="UP001418222"/>
    </source>
</evidence>
<organism evidence="1 2">
    <name type="scientific">Platanthera zijinensis</name>
    <dbReference type="NCBI Taxonomy" id="2320716"/>
    <lineage>
        <taxon>Eukaryota</taxon>
        <taxon>Viridiplantae</taxon>
        <taxon>Streptophyta</taxon>
        <taxon>Embryophyta</taxon>
        <taxon>Tracheophyta</taxon>
        <taxon>Spermatophyta</taxon>
        <taxon>Magnoliopsida</taxon>
        <taxon>Liliopsida</taxon>
        <taxon>Asparagales</taxon>
        <taxon>Orchidaceae</taxon>
        <taxon>Orchidoideae</taxon>
        <taxon>Orchideae</taxon>
        <taxon>Orchidinae</taxon>
        <taxon>Platanthera</taxon>
    </lineage>
</organism>
<protein>
    <submittedName>
        <fullName evidence="1">Uncharacterized protein</fullName>
    </submittedName>
</protein>
<evidence type="ECO:0000313" key="1">
    <source>
        <dbReference type="EMBL" id="KAK8940905.1"/>
    </source>
</evidence>
<dbReference type="EMBL" id="JBBWWQ010000008">
    <property type="protein sequence ID" value="KAK8940905.1"/>
    <property type="molecule type" value="Genomic_DNA"/>
</dbReference>